<sequence>MKARSTTSRIAWFALLAIVWHALMPLAHAASTQQGLLASICTTGAPGLELIKLPAGGQDDSATHKLLQQCPLCAAGAHFAIVDGHDHTFSPNERFVHVQSPAGFLFAARTPAWLHFSPRAPPQQA</sequence>
<organism evidence="2 3">
    <name type="scientific">Uliginosibacterium silvisoli</name>
    <dbReference type="NCBI Taxonomy" id="3114758"/>
    <lineage>
        <taxon>Bacteria</taxon>
        <taxon>Pseudomonadati</taxon>
        <taxon>Pseudomonadota</taxon>
        <taxon>Betaproteobacteria</taxon>
        <taxon>Rhodocyclales</taxon>
        <taxon>Zoogloeaceae</taxon>
        <taxon>Uliginosibacterium</taxon>
    </lineage>
</organism>
<dbReference type="InterPro" id="IPR021333">
    <property type="entry name" value="DUF2946"/>
</dbReference>
<protein>
    <submittedName>
        <fullName evidence="2">DUF2946 family protein</fullName>
    </submittedName>
</protein>
<dbReference type="Proteomes" id="UP001331561">
    <property type="component" value="Unassembled WGS sequence"/>
</dbReference>
<dbReference type="EMBL" id="JAYXHS010000002">
    <property type="protein sequence ID" value="MEC5386864.1"/>
    <property type="molecule type" value="Genomic_DNA"/>
</dbReference>
<feature type="signal peptide" evidence="1">
    <location>
        <begin position="1"/>
        <end position="29"/>
    </location>
</feature>
<evidence type="ECO:0000313" key="3">
    <source>
        <dbReference type="Proteomes" id="UP001331561"/>
    </source>
</evidence>
<keyword evidence="1" id="KW-0732">Signal</keyword>
<comment type="caution">
    <text evidence="2">The sequence shown here is derived from an EMBL/GenBank/DDBJ whole genome shotgun (WGS) entry which is preliminary data.</text>
</comment>
<gene>
    <name evidence="2" type="ORF">VVD49_14110</name>
</gene>
<evidence type="ECO:0000313" key="2">
    <source>
        <dbReference type="EMBL" id="MEC5386864.1"/>
    </source>
</evidence>
<dbReference type="RefSeq" id="WP_327599821.1">
    <property type="nucleotide sequence ID" value="NZ_JAYXHS010000002.1"/>
</dbReference>
<reference evidence="2 3" key="1">
    <citation type="submission" date="2024-01" db="EMBL/GenBank/DDBJ databases">
        <title>Uliginosibacterium soil sp. nov.</title>
        <authorList>
            <person name="Lv Y."/>
        </authorList>
    </citation>
    <scope>NUCLEOTIDE SEQUENCE [LARGE SCALE GENOMIC DNA]</scope>
    <source>
        <strain evidence="2 3">H3</strain>
    </source>
</reference>
<name>A0ABU6K5I6_9RHOO</name>
<feature type="chain" id="PRO_5045136851" evidence="1">
    <location>
        <begin position="30"/>
        <end position="125"/>
    </location>
</feature>
<evidence type="ECO:0000256" key="1">
    <source>
        <dbReference type="SAM" id="SignalP"/>
    </source>
</evidence>
<proteinExistence type="predicted"/>
<accession>A0ABU6K5I6</accession>
<dbReference type="Pfam" id="PF11162">
    <property type="entry name" value="DUF2946"/>
    <property type="match status" value="1"/>
</dbReference>
<keyword evidence="3" id="KW-1185">Reference proteome</keyword>